<dbReference type="EMBL" id="UGPP01000001">
    <property type="protein sequence ID" value="STY71356.1"/>
    <property type="molecule type" value="Genomic_DNA"/>
</dbReference>
<gene>
    <name evidence="2" type="ORF">NCTC10571_01512</name>
</gene>
<organism evidence="2 3">
    <name type="scientific">Megamonas hypermegale</name>
    <dbReference type="NCBI Taxonomy" id="158847"/>
    <lineage>
        <taxon>Bacteria</taxon>
        <taxon>Bacillati</taxon>
        <taxon>Bacillota</taxon>
        <taxon>Negativicutes</taxon>
        <taxon>Selenomonadales</taxon>
        <taxon>Selenomonadaceae</taxon>
        <taxon>Megamonas</taxon>
    </lineage>
</organism>
<dbReference type="InterPro" id="IPR018445">
    <property type="entry name" value="Put_Phosphate_transp_reg"/>
</dbReference>
<dbReference type="Pfam" id="PF01865">
    <property type="entry name" value="PhoU_div"/>
    <property type="match status" value="1"/>
</dbReference>
<dbReference type="Proteomes" id="UP000255234">
    <property type="component" value="Unassembled WGS sequence"/>
</dbReference>
<proteinExistence type="inferred from homology"/>
<dbReference type="Gene3D" id="1.20.58.220">
    <property type="entry name" value="Phosphate transport system protein phou homolog 2, domain 2"/>
    <property type="match status" value="1"/>
</dbReference>
<sequence>MGMFSFFTKKDTEFYDLFLASAKYFNSSAKLINDVMSGNNKAEAKISDIINIEHEADAVNDKIIDKLNKTFITPIDREDIYALANGLDDGVDFLQGTLQRAVMYHLVDTSKAAIALSELLVSATDEILKAFSMLHEVTKHEHEILECTYKISKLESEGDRIYREEVAYLFEHITDPIELIKWKDILTYMEDTLDHCEKLSDLVRGVVMKYA</sequence>
<reference evidence="2 3" key="1">
    <citation type="submission" date="2018-06" db="EMBL/GenBank/DDBJ databases">
        <authorList>
            <consortium name="Pathogen Informatics"/>
            <person name="Doyle S."/>
        </authorList>
    </citation>
    <scope>NUCLEOTIDE SEQUENCE [LARGE SCALE GENOMIC DNA]</scope>
    <source>
        <strain evidence="2 3">NCTC10571</strain>
    </source>
</reference>
<protein>
    <submittedName>
        <fullName evidence="2">Phosphate transport regulator (Distant homolog of PhoU)</fullName>
    </submittedName>
</protein>
<dbReference type="PANTHER" id="PTHR37298:SF1">
    <property type="entry name" value="UPF0111 PROTEIN YKAA"/>
    <property type="match status" value="1"/>
</dbReference>
<name>A0A378NU04_9FIRM</name>
<dbReference type="InterPro" id="IPR052912">
    <property type="entry name" value="UPF0111_domain"/>
</dbReference>
<dbReference type="InterPro" id="IPR038078">
    <property type="entry name" value="PhoU-like_sf"/>
</dbReference>
<accession>A0A378NU04</accession>
<dbReference type="PANTHER" id="PTHR37298">
    <property type="entry name" value="UPF0111 PROTEIN YKAA"/>
    <property type="match status" value="1"/>
</dbReference>
<evidence type="ECO:0000313" key="3">
    <source>
        <dbReference type="Proteomes" id="UP000255234"/>
    </source>
</evidence>
<dbReference type="STRING" id="1122216.GCA_000423385_00376"/>
<evidence type="ECO:0000256" key="1">
    <source>
        <dbReference type="ARBA" id="ARBA00008591"/>
    </source>
</evidence>
<comment type="similarity">
    <text evidence="1">Belongs to the UPF0111 family.</text>
</comment>
<dbReference type="AlphaFoldDB" id="A0A378NU04"/>
<evidence type="ECO:0000313" key="2">
    <source>
        <dbReference type="EMBL" id="STY71356.1"/>
    </source>
</evidence>